<dbReference type="GO" id="GO:0005524">
    <property type="term" value="F:ATP binding"/>
    <property type="evidence" value="ECO:0007669"/>
    <property type="project" value="UniProtKB-KW"/>
</dbReference>
<evidence type="ECO:0000256" key="3">
    <source>
        <dbReference type="ARBA" id="ARBA00022840"/>
    </source>
</evidence>
<dbReference type="GO" id="GO:0004066">
    <property type="term" value="F:asparagine synthase (glutamine-hydrolyzing) activity"/>
    <property type="evidence" value="ECO:0007669"/>
    <property type="project" value="UniProtKB-EC"/>
</dbReference>
<dbReference type="Pfam" id="PF13537">
    <property type="entry name" value="GATase_7"/>
    <property type="match status" value="1"/>
</dbReference>
<dbReference type="PANTHER" id="PTHR43284:SF1">
    <property type="entry name" value="ASPARAGINE SYNTHETASE"/>
    <property type="match status" value="1"/>
</dbReference>
<dbReference type="InterPro" id="IPR006426">
    <property type="entry name" value="Asn_synth_AEB"/>
</dbReference>
<evidence type="ECO:0000313" key="6">
    <source>
        <dbReference type="EMBL" id="VAX04646.1"/>
    </source>
</evidence>
<dbReference type="InterPro" id="IPR051786">
    <property type="entry name" value="ASN_synthetase/amidase"/>
</dbReference>
<reference evidence="6" key="1">
    <citation type="submission" date="2018-06" db="EMBL/GenBank/DDBJ databases">
        <authorList>
            <person name="Zhirakovskaya E."/>
        </authorList>
    </citation>
    <scope>NUCLEOTIDE SEQUENCE</scope>
</reference>
<keyword evidence="4" id="KW-0315">Glutamine amidotransferase</keyword>
<dbReference type="GO" id="GO:0005829">
    <property type="term" value="C:cytosol"/>
    <property type="evidence" value="ECO:0007669"/>
    <property type="project" value="TreeGrafter"/>
</dbReference>
<comment type="similarity">
    <text evidence="1">Belongs to the asparagine synthetase family.</text>
</comment>
<dbReference type="SUPFAM" id="SSF52402">
    <property type="entry name" value="Adenine nucleotide alpha hydrolases-like"/>
    <property type="match status" value="1"/>
</dbReference>
<accession>A0A3B1AFL1</accession>
<dbReference type="Gene3D" id="3.60.20.10">
    <property type="entry name" value="Glutamine Phosphoribosylpyrophosphate, subunit 1, domain 1"/>
    <property type="match status" value="1"/>
</dbReference>
<evidence type="ECO:0000256" key="2">
    <source>
        <dbReference type="ARBA" id="ARBA00022741"/>
    </source>
</evidence>
<sequence length="600" mass="67122">MCGIAGIFSYSDAANQVDSEELLRIREAMVSRGPDGSGLWVSANKRIGLAHRRLSIIDLTEAGAQPMTTQDEGYHVVFNGEIYNYRELRGSLETKGYIFRSNSDTEVLLNLYAEYNTDMVEHLRGMYAFAIWDVKKQSLFLARDPFGIKPLYYSNDGQSLRFASQVKALLKGGRIDTAPQPAGHVGFYLWGYVPEPYTLYKGINALPAGTTLWIDSTGQKNFNQFFDLSREMANAEELARETPAISGYTQEHLRNAIKDSVQCHQIADVDVGLFLSAGLDSTTLTALAAESNNNNLNTITLGFEEYKNTDNDETVLAAMVAQHYGTHHQSRFLSKHDFMESLDDLMAAMDQPSIDGVNTYFVSKIAKESGMKVALSGVGGDELFGGYPSFKDIPKMVKLFSWNRNMPALGKIFRWVSAPILKHMTSPKYAGLLEYGSSYSGAYLLRRGLYMPWELSNVLDADMVKEGWKELQPLVSLEEAISGICADKLKISSMELSFYMRSQLLRDVDWAGMAHSLEIRVPLVDVKLFRTLLPMLLSKNTPTKQNMAHTPEMPPPKEILNKSKTGFSVPIREWLLEDGTAQMTERGLRQWATTVFQKGA</sequence>
<dbReference type="InterPro" id="IPR001962">
    <property type="entry name" value="Asn_synthase"/>
</dbReference>
<feature type="domain" description="Glutamine amidotransferase type-2" evidence="5">
    <location>
        <begin position="2"/>
        <end position="217"/>
    </location>
</feature>
<name>A0A3B1AFL1_9ZZZZ</name>
<dbReference type="AlphaFoldDB" id="A0A3B1AFL1"/>
<protein>
    <submittedName>
        <fullName evidence="6">Asparagine synthetase [glutamine-hydrolyzing]</fullName>
        <ecNumber evidence="6">6.3.5.4</ecNumber>
    </submittedName>
</protein>
<dbReference type="Gene3D" id="3.40.50.620">
    <property type="entry name" value="HUPs"/>
    <property type="match status" value="1"/>
</dbReference>
<evidence type="ECO:0000256" key="4">
    <source>
        <dbReference type="ARBA" id="ARBA00022962"/>
    </source>
</evidence>
<dbReference type="Pfam" id="PF00733">
    <property type="entry name" value="Asn_synthase"/>
    <property type="match status" value="1"/>
</dbReference>
<evidence type="ECO:0000256" key="1">
    <source>
        <dbReference type="ARBA" id="ARBA00005752"/>
    </source>
</evidence>
<dbReference type="InterPro" id="IPR014729">
    <property type="entry name" value="Rossmann-like_a/b/a_fold"/>
</dbReference>
<dbReference type="GO" id="GO:0006529">
    <property type="term" value="P:asparagine biosynthetic process"/>
    <property type="evidence" value="ECO:0007669"/>
    <property type="project" value="InterPro"/>
</dbReference>
<dbReference type="SUPFAM" id="SSF56235">
    <property type="entry name" value="N-terminal nucleophile aminohydrolases (Ntn hydrolases)"/>
    <property type="match status" value="1"/>
</dbReference>
<gene>
    <name evidence="6" type="ORF">MNBD_ALPHA03-2010</name>
</gene>
<keyword evidence="6" id="KW-0436">Ligase</keyword>
<dbReference type="PROSITE" id="PS51278">
    <property type="entry name" value="GATASE_TYPE_2"/>
    <property type="match status" value="1"/>
</dbReference>
<dbReference type="InterPro" id="IPR033738">
    <property type="entry name" value="AsnB_N"/>
</dbReference>
<keyword evidence="3" id="KW-0067">ATP-binding</keyword>
<dbReference type="EMBL" id="UOFW01000101">
    <property type="protein sequence ID" value="VAX04646.1"/>
    <property type="molecule type" value="Genomic_DNA"/>
</dbReference>
<dbReference type="EC" id="6.3.5.4" evidence="6"/>
<dbReference type="InterPro" id="IPR029055">
    <property type="entry name" value="Ntn_hydrolases_N"/>
</dbReference>
<dbReference type="InterPro" id="IPR017932">
    <property type="entry name" value="GATase_2_dom"/>
</dbReference>
<dbReference type="PIRSF" id="PIRSF001589">
    <property type="entry name" value="Asn_synthetase_glu-h"/>
    <property type="match status" value="1"/>
</dbReference>
<organism evidence="6">
    <name type="scientific">hydrothermal vent metagenome</name>
    <dbReference type="NCBI Taxonomy" id="652676"/>
    <lineage>
        <taxon>unclassified sequences</taxon>
        <taxon>metagenomes</taxon>
        <taxon>ecological metagenomes</taxon>
    </lineage>
</organism>
<dbReference type="CDD" id="cd00712">
    <property type="entry name" value="AsnB"/>
    <property type="match status" value="1"/>
</dbReference>
<dbReference type="CDD" id="cd01991">
    <property type="entry name" value="Asn_synthase_B_C"/>
    <property type="match status" value="1"/>
</dbReference>
<dbReference type="NCBIfam" id="TIGR01536">
    <property type="entry name" value="asn_synth_AEB"/>
    <property type="match status" value="1"/>
</dbReference>
<keyword evidence="2" id="KW-0547">Nucleotide-binding</keyword>
<proteinExistence type="inferred from homology"/>
<dbReference type="PANTHER" id="PTHR43284">
    <property type="entry name" value="ASPARAGINE SYNTHETASE (GLUTAMINE-HYDROLYZING)"/>
    <property type="match status" value="1"/>
</dbReference>
<evidence type="ECO:0000259" key="5">
    <source>
        <dbReference type="PROSITE" id="PS51278"/>
    </source>
</evidence>